<name>A0AAV8WQ32_9CUCU</name>
<comment type="caution">
    <text evidence="1">The sequence shown here is derived from an EMBL/GenBank/DDBJ whole genome shotgun (WGS) entry which is preliminary data.</text>
</comment>
<keyword evidence="2" id="KW-1185">Reference proteome</keyword>
<dbReference type="Proteomes" id="UP001162156">
    <property type="component" value="Unassembled WGS sequence"/>
</dbReference>
<evidence type="ECO:0000313" key="1">
    <source>
        <dbReference type="EMBL" id="KAJ8928854.1"/>
    </source>
</evidence>
<dbReference type="AlphaFoldDB" id="A0AAV8WQ32"/>
<protein>
    <submittedName>
        <fullName evidence="1">Uncharacterized protein</fullName>
    </submittedName>
</protein>
<dbReference type="PANTHER" id="PTHR10773">
    <property type="entry name" value="DNA-DIRECTED RNA POLYMERASES I, II, AND III SUBUNIT RPABC2"/>
    <property type="match status" value="1"/>
</dbReference>
<reference evidence="1" key="1">
    <citation type="journal article" date="2023" name="Insect Mol. Biol.">
        <title>Genome sequencing provides insights into the evolution of gene families encoding plant cell wall-degrading enzymes in longhorned beetles.</title>
        <authorList>
            <person name="Shin N.R."/>
            <person name="Okamura Y."/>
            <person name="Kirsch R."/>
            <person name="Pauchet Y."/>
        </authorList>
    </citation>
    <scope>NUCLEOTIDE SEQUENCE</scope>
    <source>
        <strain evidence="1">RBIC_L_NR</strain>
    </source>
</reference>
<organism evidence="1 2">
    <name type="scientific">Rhamnusium bicolor</name>
    <dbReference type="NCBI Taxonomy" id="1586634"/>
    <lineage>
        <taxon>Eukaryota</taxon>
        <taxon>Metazoa</taxon>
        <taxon>Ecdysozoa</taxon>
        <taxon>Arthropoda</taxon>
        <taxon>Hexapoda</taxon>
        <taxon>Insecta</taxon>
        <taxon>Pterygota</taxon>
        <taxon>Neoptera</taxon>
        <taxon>Endopterygota</taxon>
        <taxon>Coleoptera</taxon>
        <taxon>Polyphaga</taxon>
        <taxon>Cucujiformia</taxon>
        <taxon>Chrysomeloidea</taxon>
        <taxon>Cerambycidae</taxon>
        <taxon>Lepturinae</taxon>
        <taxon>Rhagiini</taxon>
        <taxon>Rhamnusium</taxon>
    </lineage>
</organism>
<dbReference type="EMBL" id="JANEYF010005221">
    <property type="protein sequence ID" value="KAJ8928854.1"/>
    <property type="molecule type" value="Genomic_DNA"/>
</dbReference>
<sequence>MVRVVPVARIREKNGSRSGRRCFTRQYGFEINEVRQTVCQKFFRSTLNISETFITTALQKKKDGGIIEEDQRGKHINKIPEYVRQGVRNHIQKFPVIESHYSRERSKKKYLGNDLNISRMYELYKTECHESNTPENLIAKQCTARYFKQNLIYLLNYPIMIHAMNVIGCHCAKIRQKKLQKEKQFSNNILNISMKPLRGMLLKSEIKNWQKQVKGK</sequence>
<dbReference type="PANTHER" id="PTHR10773:SF19">
    <property type="match status" value="1"/>
</dbReference>
<proteinExistence type="predicted"/>
<gene>
    <name evidence="1" type="ORF">NQ314_018519</name>
</gene>
<accession>A0AAV8WQ32</accession>
<evidence type="ECO:0000313" key="2">
    <source>
        <dbReference type="Proteomes" id="UP001162156"/>
    </source>
</evidence>